<reference evidence="2 3" key="1">
    <citation type="journal article" date="2015" name="Genome Announc.">
        <title>Draft Genome Sequence of Burkholderia sp. Strain PML1(12), an Ectomycorrhizosphere-Inhabiting Bacterium with Effective Mineral-Weathering Ability.</title>
        <authorList>
            <person name="Uroz S."/>
            <person name="Oger P."/>
        </authorList>
    </citation>
    <scope>NUCLEOTIDE SEQUENCE [LARGE SCALE GENOMIC DNA]</scope>
    <source>
        <strain evidence="3">PML1(12)</strain>
    </source>
</reference>
<dbReference type="PATRIC" id="fig|908627.4.peg.635"/>
<evidence type="ECO:0000313" key="3">
    <source>
        <dbReference type="Proteomes" id="UP000035963"/>
    </source>
</evidence>
<dbReference type="GO" id="GO:0005886">
    <property type="term" value="C:plasma membrane"/>
    <property type="evidence" value="ECO:0007669"/>
    <property type="project" value="TreeGrafter"/>
</dbReference>
<proteinExistence type="predicted"/>
<evidence type="ECO:0000256" key="1">
    <source>
        <dbReference type="SAM" id="Phobius"/>
    </source>
</evidence>
<name>A0A0J1D4Z4_9BURK</name>
<keyword evidence="1" id="KW-1133">Transmembrane helix</keyword>
<evidence type="ECO:0000313" key="2">
    <source>
        <dbReference type="EMBL" id="KLU27701.1"/>
    </source>
</evidence>
<dbReference type="PANTHER" id="PTHR32196">
    <property type="entry name" value="ABC TRANSPORTER PERMEASE PROTEIN YPHD-RELATED-RELATED"/>
    <property type="match status" value="1"/>
</dbReference>
<accession>A0A0J1D4Z4</accession>
<dbReference type="EMBL" id="AEJF01000019">
    <property type="protein sequence ID" value="KLU27701.1"/>
    <property type="molecule type" value="Genomic_DNA"/>
</dbReference>
<keyword evidence="3" id="KW-1185">Reference proteome</keyword>
<feature type="transmembrane region" description="Helical" evidence="1">
    <location>
        <begin position="60"/>
        <end position="80"/>
    </location>
</feature>
<organism evidence="2 3">
    <name type="scientific">Caballeronia mineralivorans PML1(12)</name>
    <dbReference type="NCBI Taxonomy" id="908627"/>
    <lineage>
        <taxon>Bacteria</taxon>
        <taxon>Pseudomonadati</taxon>
        <taxon>Pseudomonadota</taxon>
        <taxon>Betaproteobacteria</taxon>
        <taxon>Burkholderiales</taxon>
        <taxon>Burkholderiaceae</taxon>
        <taxon>Caballeronia</taxon>
    </lineage>
</organism>
<feature type="non-terminal residue" evidence="2">
    <location>
        <position position="1"/>
    </location>
</feature>
<dbReference type="AlphaFoldDB" id="A0A0J1D4Z4"/>
<keyword evidence="1" id="KW-0812">Transmembrane</keyword>
<gene>
    <name evidence="2" type="ORF">EOS_02850</name>
</gene>
<comment type="caution">
    <text evidence="2">The sequence shown here is derived from an EMBL/GenBank/DDBJ whole genome shotgun (WGS) entry which is preliminary data.</text>
</comment>
<dbReference type="PANTHER" id="PTHR32196:SF72">
    <property type="entry name" value="RIBOSE IMPORT PERMEASE PROTEIN RBSC"/>
    <property type="match status" value="1"/>
</dbReference>
<dbReference type="Proteomes" id="UP000035963">
    <property type="component" value="Unassembled WGS sequence"/>
</dbReference>
<sequence>PTEGVGWELFAIASVVIGGTLLTGGAGSVLATLAGVLLMGTLFTVLNFENGLGVISLSAYWQSVIRGLMLLVVVVLQATVMQRRHRHAT</sequence>
<keyword evidence="1" id="KW-0472">Membrane</keyword>
<protein>
    <submittedName>
        <fullName evidence="2">Sugar ABC transporter permease</fullName>
    </submittedName>
</protein>